<evidence type="ECO:0000256" key="5">
    <source>
        <dbReference type="ARBA" id="ARBA00022824"/>
    </source>
</evidence>
<keyword evidence="6 9" id="KW-1133">Transmembrane helix</keyword>
<evidence type="ECO:0008006" key="12">
    <source>
        <dbReference type="Google" id="ProtNLM"/>
    </source>
</evidence>
<evidence type="ECO:0000256" key="8">
    <source>
        <dbReference type="SAM" id="MobiDB-lite"/>
    </source>
</evidence>
<keyword evidence="3" id="KW-0337">GPI-anchor biosynthesis</keyword>
<evidence type="ECO:0000313" key="11">
    <source>
        <dbReference type="Proteomes" id="UP000054477"/>
    </source>
</evidence>
<keyword evidence="5" id="KW-0256">Endoplasmic reticulum</keyword>
<evidence type="ECO:0000256" key="9">
    <source>
        <dbReference type="SAM" id="Phobius"/>
    </source>
</evidence>
<evidence type="ECO:0000256" key="6">
    <source>
        <dbReference type="ARBA" id="ARBA00022989"/>
    </source>
</evidence>
<feature type="transmembrane region" description="Helical" evidence="9">
    <location>
        <begin position="231"/>
        <end position="251"/>
    </location>
</feature>
<protein>
    <recommendedName>
        <fullName evidence="12">Phosphatidylinositol-glycan biosynthesis class F protein</fullName>
    </recommendedName>
</protein>
<dbReference type="Pfam" id="PF06699">
    <property type="entry name" value="PIG-F"/>
    <property type="match status" value="1"/>
</dbReference>
<feature type="transmembrane region" description="Helical" evidence="9">
    <location>
        <begin position="178"/>
        <end position="196"/>
    </location>
</feature>
<dbReference type="Proteomes" id="UP000054477">
    <property type="component" value="Unassembled WGS sequence"/>
</dbReference>
<dbReference type="GO" id="GO:0005789">
    <property type="term" value="C:endoplasmic reticulum membrane"/>
    <property type="evidence" value="ECO:0007669"/>
    <property type="project" value="UniProtKB-SubCell"/>
</dbReference>
<dbReference type="UniPathway" id="UPA00196"/>
<comment type="pathway">
    <text evidence="2">Glycolipid biosynthesis; glycosylphosphatidylinositol-anchor biosynthesis.</text>
</comment>
<dbReference type="AlphaFoldDB" id="A0A0C9XD16"/>
<keyword evidence="7 9" id="KW-0472">Membrane</keyword>
<name>A0A0C9XD16_9AGAR</name>
<gene>
    <name evidence="10" type="ORF">K443DRAFT_684043</name>
</gene>
<accession>A0A0C9XD16</accession>
<evidence type="ECO:0000256" key="3">
    <source>
        <dbReference type="ARBA" id="ARBA00022502"/>
    </source>
</evidence>
<proteinExistence type="predicted"/>
<comment type="subcellular location">
    <subcellularLocation>
        <location evidence="1">Endoplasmic reticulum membrane</location>
        <topology evidence="1">Multi-pass membrane protein</topology>
    </subcellularLocation>
</comment>
<dbReference type="OrthoDB" id="17366at2759"/>
<feature type="transmembrane region" description="Helical" evidence="9">
    <location>
        <begin position="144"/>
        <end position="166"/>
    </location>
</feature>
<sequence length="304" mass="33272">MAAKKKSKASKPPSNSTATESSKDEGFSMPSIDSNLPMTSYISVVGVHTTLLAFTAVFLPRTSFLGDLDSPVELTSQDKPQHPFLNALTTNPTSTLACLCTGSMLVQGWWGGWMRHWWIDATTTGTKEERKREKSILESRKLKVMVIACATTIVASFALHGVLVLFGAPITSFIFKTYLLALLVSVLAVFPPAYIFGAPLPGNGTKAVVVRWTWVRLFAEFSTRNAVERAVVYPVIGTIVGCWTGVIPIALDWDRPWQAWPLTPAFGALGGYILASITALTVNAMKYLEHQHMLSSQANYQKTK</sequence>
<evidence type="ECO:0000313" key="10">
    <source>
        <dbReference type="EMBL" id="KIJ94097.1"/>
    </source>
</evidence>
<dbReference type="EMBL" id="KN838810">
    <property type="protein sequence ID" value="KIJ94097.1"/>
    <property type="molecule type" value="Genomic_DNA"/>
</dbReference>
<reference evidence="11" key="2">
    <citation type="submission" date="2015-01" db="EMBL/GenBank/DDBJ databases">
        <title>Evolutionary Origins and Diversification of the Mycorrhizal Mutualists.</title>
        <authorList>
            <consortium name="DOE Joint Genome Institute"/>
            <consortium name="Mycorrhizal Genomics Consortium"/>
            <person name="Kohler A."/>
            <person name="Kuo A."/>
            <person name="Nagy L.G."/>
            <person name="Floudas D."/>
            <person name="Copeland A."/>
            <person name="Barry K.W."/>
            <person name="Cichocki N."/>
            <person name="Veneault-Fourrey C."/>
            <person name="LaButti K."/>
            <person name="Lindquist E.A."/>
            <person name="Lipzen A."/>
            <person name="Lundell T."/>
            <person name="Morin E."/>
            <person name="Murat C."/>
            <person name="Riley R."/>
            <person name="Ohm R."/>
            <person name="Sun H."/>
            <person name="Tunlid A."/>
            <person name="Henrissat B."/>
            <person name="Grigoriev I.V."/>
            <person name="Hibbett D.S."/>
            <person name="Martin F."/>
        </authorList>
    </citation>
    <scope>NUCLEOTIDE SEQUENCE [LARGE SCALE GENOMIC DNA]</scope>
    <source>
        <strain evidence="11">LaAM-08-1</strain>
    </source>
</reference>
<keyword evidence="11" id="KW-1185">Reference proteome</keyword>
<evidence type="ECO:0000256" key="2">
    <source>
        <dbReference type="ARBA" id="ARBA00004687"/>
    </source>
</evidence>
<dbReference type="GO" id="GO:0006506">
    <property type="term" value="P:GPI anchor biosynthetic process"/>
    <property type="evidence" value="ECO:0007669"/>
    <property type="project" value="UniProtKB-UniPathway"/>
</dbReference>
<dbReference type="STRING" id="1095629.A0A0C9XD16"/>
<evidence type="ECO:0000256" key="7">
    <source>
        <dbReference type="ARBA" id="ARBA00023136"/>
    </source>
</evidence>
<keyword evidence="4 9" id="KW-0812">Transmembrane</keyword>
<dbReference type="InterPro" id="IPR009580">
    <property type="entry name" value="GPI_biosynthesis_protein_Pig-F"/>
</dbReference>
<evidence type="ECO:0000256" key="4">
    <source>
        <dbReference type="ARBA" id="ARBA00022692"/>
    </source>
</evidence>
<feature type="region of interest" description="Disordered" evidence="8">
    <location>
        <begin position="1"/>
        <end position="29"/>
    </location>
</feature>
<reference evidence="10 11" key="1">
    <citation type="submission" date="2014-04" db="EMBL/GenBank/DDBJ databases">
        <authorList>
            <consortium name="DOE Joint Genome Institute"/>
            <person name="Kuo A."/>
            <person name="Kohler A."/>
            <person name="Nagy L.G."/>
            <person name="Floudas D."/>
            <person name="Copeland A."/>
            <person name="Barry K.W."/>
            <person name="Cichocki N."/>
            <person name="Veneault-Fourrey C."/>
            <person name="LaButti K."/>
            <person name="Lindquist E.A."/>
            <person name="Lipzen A."/>
            <person name="Lundell T."/>
            <person name="Morin E."/>
            <person name="Murat C."/>
            <person name="Sun H."/>
            <person name="Tunlid A."/>
            <person name="Henrissat B."/>
            <person name="Grigoriev I.V."/>
            <person name="Hibbett D.S."/>
            <person name="Martin F."/>
            <person name="Nordberg H.P."/>
            <person name="Cantor M.N."/>
            <person name="Hua S.X."/>
        </authorList>
    </citation>
    <scope>NUCLEOTIDE SEQUENCE [LARGE SCALE GENOMIC DNA]</scope>
    <source>
        <strain evidence="10 11">LaAM-08-1</strain>
    </source>
</reference>
<feature type="transmembrane region" description="Helical" evidence="9">
    <location>
        <begin position="263"/>
        <end position="285"/>
    </location>
</feature>
<organism evidence="10 11">
    <name type="scientific">Laccaria amethystina LaAM-08-1</name>
    <dbReference type="NCBI Taxonomy" id="1095629"/>
    <lineage>
        <taxon>Eukaryota</taxon>
        <taxon>Fungi</taxon>
        <taxon>Dikarya</taxon>
        <taxon>Basidiomycota</taxon>
        <taxon>Agaricomycotina</taxon>
        <taxon>Agaricomycetes</taxon>
        <taxon>Agaricomycetidae</taxon>
        <taxon>Agaricales</taxon>
        <taxon>Agaricineae</taxon>
        <taxon>Hydnangiaceae</taxon>
        <taxon>Laccaria</taxon>
    </lineage>
</organism>
<evidence type="ECO:0000256" key="1">
    <source>
        <dbReference type="ARBA" id="ARBA00004477"/>
    </source>
</evidence>
<dbReference type="HOGENOM" id="CLU_064564_0_0_1"/>